<dbReference type="GO" id="GO:0032259">
    <property type="term" value="P:methylation"/>
    <property type="evidence" value="ECO:0007669"/>
    <property type="project" value="UniProtKB-KW"/>
</dbReference>
<keyword evidence="3" id="KW-1185">Reference proteome</keyword>
<dbReference type="Proteomes" id="UP000623250">
    <property type="component" value="Unassembled WGS sequence"/>
</dbReference>
<evidence type="ECO:0000313" key="2">
    <source>
        <dbReference type="EMBL" id="MBJ7543558.1"/>
    </source>
</evidence>
<dbReference type="InterPro" id="IPR029063">
    <property type="entry name" value="SAM-dependent_MTases_sf"/>
</dbReference>
<dbReference type="Pfam" id="PF08241">
    <property type="entry name" value="Methyltransf_11"/>
    <property type="match status" value="1"/>
</dbReference>
<dbReference type="PANTHER" id="PTHR43591">
    <property type="entry name" value="METHYLTRANSFERASE"/>
    <property type="match status" value="1"/>
</dbReference>
<proteinExistence type="predicted"/>
<dbReference type="SUPFAM" id="SSF53335">
    <property type="entry name" value="S-adenosyl-L-methionine-dependent methyltransferases"/>
    <property type="match status" value="1"/>
</dbReference>
<dbReference type="InterPro" id="IPR013216">
    <property type="entry name" value="Methyltransf_11"/>
</dbReference>
<accession>A0A8I1GAK4</accession>
<sequence>MTSRERMIRTYDKALVSRGYRQYFDNSGFYNFGLWDGEPSSQRAASEALIDELVSLIGHEGGRVLDVACGPGASTQRLCRSYEPRNVTAINISEAQLASARDRAPGCTFIKMDAAHLDFPAESFDAVMCVEAAFHFDTRQSFLREAARVLKPGGTLVMTDMLFRGFMKPIGNFGQVPPANFMRDLDEYRARMAKAGFVAIDVRDATRACLGGFRRHLSHWPAEERRKQQMSLGQSLVAGVVSRSIARYFAAVCKTYIIAAATKPNFAAAGEMRAA</sequence>
<reference evidence="2 3" key="1">
    <citation type="submission" date="2020-12" db="EMBL/GenBank/DDBJ databases">
        <title>Revised draft genomes of Rhodomicrobium vannielii ATCC 17100 and Rhodomicrobium udaipurense JA643.</title>
        <authorList>
            <person name="Conners E.M."/>
            <person name="Davenport E.J."/>
            <person name="Bose A."/>
        </authorList>
    </citation>
    <scope>NUCLEOTIDE SEQUENCE [LARGE SCALE GENOMIC DNA]</scope>
    <source>
        <strain evidence="2 3">JA643</strain>
    </source>
</reference>
<dbReference type="EMBL" id="JAEMUK010000015">
    <property type="protein sequence ID" value="MBJ7543558.1"/>
    <property type="molecule type" value="Genomic_DNA"/>
</dbReference>
<comment type="caution">
    <text evidence="2">The sequence shown here is derived from an EMBL/GenBank/DDBJ whole genome shotgun (WGS) entry which is preliminary data.</text>
</comment>
<keyword evidence="2" id="KW-0808">Transferase</keyword>
<dbReference type="CDD" id="cd02440">
    <property type="entry name" value="AdoMet_MTases"/>
    <property type="match status" value="1"/>
</dbReference>
<dbReference type="GO" id="GO:0008757">
    <property type="term" value="F:S-adenosylmethionine-dependent methyltransferase activity"/>
    <property type="evidence" value="ECO:0007669"/>
    <property type="project" value="InterPro"/>
</dbReference>
<gene>
    <name evidence="2" type="ORF">JDN41_08305</name>
</gene>
<protein>
    <submittedName>
        <fullName evidence="2">Methyltransferase domain-containing protein</fullName>
    </submittedName>
</protein>
<keyword evidence="2" id="KW-0489">Methyltransferase</keyword>
<dbReference type="Gene3D" id="3.40.50.150">
    <property type="entry name" value="Vaccinia Virus protein VP39"/>
    <property type="match status" value="1"/>
</dbReference>
<evidence type="ECO:0000313" key="3">
    <source>
        <dbReference type="Proteomes" id="UP000623250"/>
    </source>
</evidence>
<dbReference type="RefSeq" id="WP_037239660.1">
    <property type="nucleotide sequence ID" value="NZ_JAEMUK010000015.1"/>
</dbReference>
<dbReference type="PANTHER" id="PTHR43591:SF24">
    <property type="entry name" value="2-METHOXY-6-POLYPRENYL-1,4-BENZOQUINOL METHYLASE, MITOCHONDRIAL"/>
    <property type="match status" value="1"/>
</dbReference>
<organism evidence="2 3">
    <name type="scientific">Rhodomicrobium udaipurense</name>
    <dbReference type="NCBI Taxonomy" id="1202716"/>
    <lineage>
        <taxon>Bacteria</taxon>
        <taxon>Pseudomonadati</taxon>
        <taxon>Pseudomonadota</taxon>
        <taxon>Alphaproteobacteria</taxon>
        <taxon>Hyphomicrobiales</taxon>
        <taxon>Hyphomicrobiaceae</taxon>
        <taxon>Rhodomicrobium</taxon>
    </lineage>
</organism>
<name>A0A8I1GAK4_9HYPH</name>
<feature type="domain" description="Methyltransferase type 11" evidence="1">
    <location>
        <begin position="65"/>
        <end position="158"/>
    </location>
</feature>
<evidence type="ECO:0000259" key="1">
    <source>
        <dbReference type="Pfam" id="PF08241"/>
    </source>
</evidence>
<dbReference type="AlphaFoldDB" id="A0A8I1GAK4"/>